<dbReference type="PANTHER" id="PTHR37291">
    <property type="entry name" value="5-METHYLCYTOSINE-SPECIFIC RESTRICTION ENZYME B"/>
    <property type="match status" value="1"/>
</dbReference>
<dbReference type="InterPro" id="IPR003593">
    <property type="entry name" value="AAA+_ATPase"/>
</dbReference>
<dbReference type="InterPro" id="IPR052934">
    <property type="entry name" value="Methyl-DNA_Rec/Restrict_Enz"/>
</dbReference>
<reference evidence="3 4" key="1">
    <citation type="submission" date="2013-11" db="EMBL/GenBank/DDBJ databases">
        <title>Metagenomic analysis of a methanogenic consortium involved in long chain n-alkane degradation.</title>
        <authorList>
            <person name="Davidova I.A."/>
            <person name="Callaghan A.V."/>
            <person name="Wawrik B."/>
            <person name="Pruitt S."/>
            <person name="Marks C."/>
            <person name="Duncan K.E."/>
            <person name="Suflita J.M."/>
        </authorList>
    </citation>
    <scope>NUCLEOTIDE SEQUENCE [LARGE SCALE GENOMIC DNA]</scope>
    <source>
        <strain evidence="3 4">SPR</strain>
    </source>
</reference>
<evidence type="ECO:0000259" key="2">
    <source>
        <dbReference type="SMART" id="SM00382"/>
    </source>
</evidence>
<sequence>MAEQKSLFEMIKSQVINHDIPNIFENVQGQEHDLFEKYQEKVVDIFEPYLGDLSDFDVGWIKERWDKGESFLIFSDIEQNKINTPLEIKDQLLLKFNEDKMPEYDYIKYFFSAKQNAYTGIINNWAITRSGDGIKKLLGCNSEAKSKDEIKQINQRLTNHLVKLKDHIKTGNLENELAADCNNKDLSVFLHMSYPQIYPIFYTGTKDGYSQIKGIKLILSSVLDNLKNFNYFNKLKLKNENLKRNYFYYAQAYRFILFGYKEYLEKHKDKIPLDALKKDNRYHWDSLTKFLGDLDFLKNPIDLLIRKKAMVLFGVPGTGKTHTAEEIGKRLTNQNIEEDSDSAENKAAPPSLCRYKVIQMHPNYSYQDFVIGIKPKSSGNNVTYPVLPGPLYLACNQAAGDPQKNKYLLIIDEINRADVAKVFGELMYCLEYRGKEHPVTLPQIIDDKKSITSFFKFDNDKEPEEIEDCFKKGKEFYIPDNIYFIGTMNTVDRSLTAFDLALRRRFGWYELNFSPIALRNIIEKKLSEHNKDNRMQLEIEPNHLTNYIKRCTYFNETTIKDDLKLPKEKTIGHTYFAEIIDIMLSDRKGGEEATNEGTESGNPEANPTANKGKFNKESKLKISYNHLNILWLYHLQPLLEEYLGFDFANSRIQKILESNQKKFTKSLNEL</sequence>
<evidence type="ECO:0000256" key="1">
    <source>
        <dbReference type="SAM" id="MobiDB-lite"/>
    </source>
</evidence>
<keyword evidence="4" id="KW-1185">Reference proteome</keyword>
<comment type="caution">
    <text evidence="3">The sequence shown here is derived from an EMBL/GenBank/DDBJ whole genome shotgun (WGS) entry which is preliminary data.</text>
</comment>
<evidence type="ECO:0000313" key="3">
    <source>
        <dbReference type="EMBL" id="KIX14766.1"/>
    </source>
</evidence>
<dbReference type="GO" id="GO:0005524">
    <property type="term" value="F:ATP binding"/>
    <property type="evidence" value="ECO:0007669"/>
    <property type="project" value="InterPro"/>
</dbReference>
<organism evidence="3 4">
    <name type="scientific">Dethiosulfatarculus sandiegensis</name>
    <dbReference type="NCBI Taxonomy" id="1429043"/>
    <lineage>
        <taxon>Bacteria</taxon>
        <taxon>Pseudomonadati</taxon>
        <taxon>Thermodesulfobacteriota</taxon>
        <taxon>Desulfarculia</taxon>
        <taxon>Desulfarculales</taxon>
        <taxon>Desulfarculaceae</taxon>
        <taxon>Dethiosulfatarculus</taxon>
    </lineage>
</organism>
<dbReference type="AlphaFoldDB" id="A0A0D2JGA5"/>
<proteinExistence type="predicted"/>
<dbReference type="GO" id="GO:0016887">
    <property type="term" value="F:ATP hydrolysis activity"/>
    <property type="evidence" value="ECO:0007669"/>
    <property type="project" value="InterPro"/>
</dbReference>
<name>A0A0D2JGA5_9BACT</name>
<feature type="compositionally biased region" description="Polar residues" evidence="1">
    <location>
        <begin position="595"/>
        <end position="609"/>
    </location>
</feature>
<dbReference type="RefSeq" id="WP_044347417.1">
    <property type="nucleotide sequence ID" value="NZ_AZAC01000008.1"/>
</dbReference>
<dbReference type="Proteomes" id="UP000032233">
    <property type="component" value="Unassembled WGS sequence"/>
</dbReference>
<gene>
    <name evidence="3" type="ORF">X474_06385</name>
</gene>
<accession>A0A0D2JGA5</accession>
<dbReference type="SUPFAM" id="SSF52540">
    <property type="entry name" value="P-loop containing nucleoside triphosphate hydrolases"/>
    <property type="match status" value="1"/>
</dbReference>
<dbReference type="InterPro" id="IPR011704">
    <property type="entry name" value="ATPase_dyneun-rel_AAA"/>
</dbReference>
<dbReference type="SMART" id="SM00382">
    <property type="entry name" value="AAA"/>
    <property type="match status" value="1"/>
</dbReference>
<dbReference type="Pfam" id="PF07728">
    <property type="entry name" value="AAA_5"/>
    <property type="match status" value="1"/>
</dbReference>
<dbReference type="STRING" id="1429043.X474_06385"/>
<dbReference type="InterPro" id="IPR027417">
    <property type="entry name" value="P-loop_NTPase"/>
</dbReference>
<evidence type="ECO:0000313" key="4">
    <source>
        <dbReference type="Proteomes" id="UP000032233"/>
    </source>
</evidence>
<dbReference type="PANTHER" id="PTHR37291:SF1">
    <property type="entry name" value="TYPE IV METHYL-DIRECTED RESTRICTION ENZYME ECOKMCRB SUBUNIT"/>
    <property type="match status" value="1"/>
</dbReference>
<feature type="domain" description="AAA+ ATPase" evidence="2">
    <location>
        <begin position="306"/>
        <end position="512"/>
    </location>
</feature>
<feature type="region of interest" description="Disordered" evidence="1">
    <location>
        <begin position="590"/>
        <end position="612"/>
    </location>
</feature>
<protein>
    <recommendedName>
        <fullName evidence="2">AAA+ ATPase domain-containing protein</fullName>
    </recommendedName>
</protein>
<dbReference type="EMBL" id="AZAC01000008">
    <property type="protein sequence ID" value="KIX14766.1"/>
    <property type="molecule type" value="Genomic_DNA"/>
</dbReference>
<dbReference type="Gene3D" id="3.40.50.300">
    <property type="entry name" value="P-loop containing nucleotide triphosphate hydrolases"/>
    <property type="match status" value="1"/>
</dbReference>
<dbReference type="InParanoid" id="A0A0D2JGA5"/>